<name>X1KQC8_9ZZZZ</name>
<sequence>MAHQRKFDVILLGHFSKDKEIIEEQERDLLGGAVYYAACPLKIIGVKIAVVTRLAKEDFSELTVFKEADISVFTTEALQTTKIKNVYLTKDQEKRQCYTMGFAGSFAEEDFPDIDAQVIYIGALTKGEISLEMIKKLSDKADLSLDAGGFVRVREGNQLVMQDWDEKRTALPYIKYLKADAAEAEVLTGTPNLREAAEILAGMGPSEILITHSNGALLLAKGRFYEAPFIPCSLEGR</sequence>
<organism evidence="1">
    <name type="scientific">marine sediment metagenome</name>
    <dbReference type="NCBI Taxonomy" id="412755"/>
    <lineage>
        <taxon>unclassified sequences</taxon>
        <taxon>metagenomes</taxon>
        <taxon>ecological metagenomes</taxon>
    </lineage>
</organism>
<accession>X1KQC8</accession>
<protein>
    <recommendedName>
        <fullName evidence="2">Carbohydrate kinase PfkB domain-containing protein</fullName>
    </recommendedName>
</protein>
<evidence type="ECO:0008006" key="2">
    <source>
        <dbReference type="Google" id="ProtNLM"/>
    </source>
</evidence>
<dbReference type="SUPFAM" id="SSF53613">
    <property type="entry name" value="Ribokinase-like"/>
    <property type="match status" value="1"/>
</dbReference>
<proteinExistence type="predicted"/>
<dbReference type="EMBL" id="BARU01037074">
    <property type="protein sequence ID" value="GAH84213.1"/>
    <property type="molecule type" value="Genomic_DNA"/>
</dbReference>
<dbReference type="Gene3D" id="3.40.1190.20">
    <property type="match status" value="1"/>
</dbReference>
<comment type="caution">
    <text evidence="1">The sequence shown here is derived from an EMBL/GenBank/DDBJ whole genome shotgun (WGS) entry which is preliminary data.</text>
</comment>
<dbReference type="InterPro" id="IPR029056">
    <property type="entry name" value="Ribokinase-like"/>
</dbReference>
<evidence type="ECO:0000313" key="1">
    <source>
        <dbReference type="EMBL" id="GAH84213.1"/>
    </source>
</evidence>
<gene>
    <name evidence="1" type="ORF">S03H2_57819</name>
</gene>
<feature type="non-terminal residue" evidence="1">
    <location>
        <position position="237"/>
    </location>
</feature>
<reference evidence="1" key="1">
    <citation type="journal article" date="2014" name="Front. Microbiol.">
        <title>High frequency of phylogenetically diverse reductive dehalogenase-homologous genes in deep subseafloor sedimentary metagenomes.</title>
        <authorList>
            <person name="Kawai M."/>
            <person name="Futagami T."/>
            <person name="Toyoda A."/>
            <person name="Takaki Y."/>
            <person name="Nishi S."/>
            <person name="Hori S."/>
            <person name="Arai W."/>
            <person name="Tsubouchi T."/>
            <person name="Morono Y."/>
            <person name="Uchiyama I."/>
            <person name="Ito T."/>
            <person name="Fujiyama A."/>
            <person name="Inagaki F."/>
            <person name="Takami H."/>
        </authorList>
    </citation>
    <scope>NUCLEOTIDE SEQUENCE</scope>
    <source>
        <strain evidence="1">Expedition CK06-06</strain>
    </source>
</reference>
<dbReference type="AlphaFoldDB" id="X1KQC8"/>